<feature type="signal peptide" evidence="1">
    <location>
        <begin position="1"/>
        <end position="19"/>
    </location>
</feature>
<reference evidence="3" key="1">
    <citation type="submission" date="2010-08" db="EMBL/GenBank/DDBJ databases">
        <authorList>
            <consortium name="Caenorhabditis japonica Sequencing Consortium"/>
            <person name="Wilson R.K."/>
        </authorList>
    </citation>
    <scope>NUCLEOTIDE SEQUENCE [LARGE SCALE GENOMIC DNA]</scope>
    <source>
        <strain evidence="3">DF5081</strain>
    </source>
</reference>
<dbReference type="EnsemblMetazoa" id="CJA10840.1">
    <property type="protein sequence ID" value="CJA10840.1"/>
    <property type="gene ID" value="WBGene00130044"/>
</dbReference>
<keyword evidence="3" id="KW-1185">Reference proteome</keyword>
<protein>
    <submittedName>
        <fullName evidence="2">Uncharacterized protein</fullName>
    </submittedName>
</protein>
<evidence type="ECO:0000256" key="1">
    <source>
        <dbReference type="SAM" id="SignalP"/>
    </source>
</evidence>
<name>A0A8R1HYK0_CAEJA</name>
<dbReference type="AlphaFoldDB" id="A0A8R1HYK0"/>
<feature type="chain" id="PRO_5035754746" evidence="1">
    <location>
        <begin position="20"/>
        <end position="83"/>
    </location>
</feature>
<organism evidence="2 3">
    <name type="scientific">Caenorhabditis japonica</name>
    <dbReference type="NCBI Taxonomy" id="281687"/>
    <lineage>
        <taxon>Eukaryota</taxon>
        <taxon>Metazoa</taxon>
        <taxon>Ecdysozoa</taxon>
        <taxon>Nematoda</taxon>
        <taxon>Chromadorea</taxon>
        <taxon>Rhabditida</taxon>
        <taxon>Rhabditina</taxon>
        <taxon>Rhabditomorpha</taxon>
        <taxon>Rhabditoidea</taxon>
        <taxon>Rhabditidae</taxon>
        <taxon>Peloderinae</taxon>
        <taxon>Caenorhabditis</taxon>
    </lineage>
</organism>
<evidence type="ECO:0000313" key="2">
    <source>
        <dbReference type="EnsemblMetazoa" id="CJA10840.1"/>
    </source>
</evidence>
<sequence>MLAPLLFVFFAGLASVARAQIGKDLNCTKNDGTDDVYTDRALICSNTQKDAVCEVLYPKNPDYPTDFLNSGRGIRKSWGAVAT</sequence>
<proteinExistence type="predicted"/>
<reference evidence="2" key="2">
    <citation type="submission" date="2022-06" db="UniProtKB">
        <authorList>
            <consortium name="EnsemblMetazoa"/>
        </authorList>
    </citation>
    <scope>IDENTIFICATION</scope>
    <source>
        <strain evidence="2">DF5081</strain>
    </source>
</reference>
<accession>A0A8R1HYK0</accession>
<evidence type="ECO:0000313" key="3">
    <source>
        <dbReference type="Proteomes" id="UP000005237"/>
    </source>
</evidence>
<dbReference type="Proteomes" id="UP000005237">
    <property type="component" value="Unassembled WGS sequence"/>
</dbReference>
<keyword evidence="1" id="KW-0732">Signal</keyword>